<gene>
    <name evidence="2" type="ORF">GCM10007907_30870</name>
</gene>
<organism evidence="2 3">
    <name type="scientific">Chitinimonas prasina</name>
    <dbReference type="NCBI Taxonomy" id="1434937"/>
    <lineage>
        <taxon>Bacteria</taxon>
        <taxon>Pseudomonadati</taxon>
        <taxon>Pseudomonadota</taxon>
        <taxon>Betaproteobacteria</taxon>
        <taxon>Neisseriales</taxon>
        <taxon>Chitinibacteraceae</taxon>
        <taxon>Chitinimonas</taxon>
    </lineage>
</organism>
<dbReference type="PROSITE" id="PS51257">
    <property type="entry name" value="PROKAR_LIPOPROTEIN"/>
    <property type="match status" value="1"/>
</dbReference>
<dbReference type="SUPFAM" id="SSF48452">
    <property type="entry name" value="TPR-like"/>
    <property type="match status" value="1"/>
</dbReference>
<dbReference type="InterPro" id="IPR011990">
    <property type="entry name" value="TPR-like_helical_dom_sf"/>
</dbReference>
<comment type="caution">
    <text evidence="2">The sequence shown here is derived from an EMBL/GenBank/DDBJ whole genome shotgun (WGS) entry which is preliminary data.</text>
</comment>
<accession>A0ABQ5YH11</accession>
<dbReference type="Gene3D" id="1.25.40.10">
    <property type="entry name" value="Tetratricopeptide repeat domain"/>
    <property type="match status" value="1"/>
</dbReference>
<dbReference type="Proteomes" id="UP001156706">
    <property type="component" value="Unassembled WGS sequence"/>
</dbReference>
<evidence type="ECO:0000313" key="2">
    <source>
        <dbReference type="EMBL" id="GLR14297.1"/>
    </source>
</evidence>
<feature type="chain" id="PRO_5046259940" description="Tetratricopeptide repeat protein" evidence="1">
    <location>
        <begin position="23"/>
        <end position="261"/>
    </location>
</feature>
<evidence type="ECO:0008006" key="4">
    <source>
        <dbReference type="Google" id="ProtNLM"/>
    </source>
</evidence>
<feature type="signal peptide" evidence="1">
    <location>
        <begin position="1"/>
        <end position="22"/>
    </location>
</feature>
<proteinExistence type="predicted"/>
<keyword evidence="1" id="KW-0732">Signal</keyword>
<keyword evidence="3" id="KW-1185">Reference proteome</keyword>
<dbReference type="RefSeq" id="WP_284197375.1">
    <property type="nucleotide sequence ID" value="NZ_BSOG01000004.1"/>
</dbReference>
<evidence type="ECO:0000313" key="3">
    <source>
        <dbReference type="Proteomes" id="UP001156706"/>
    </source>
</evidence>
<reference evidence="3" key="1">
    <citation type="journal article" date="2019" name="Int. J. Syst. Evol. Microbiol.">
        <title>The Global Catalogue of Microorganisms (GCM) 10K type strain sequencing project: providing services to taxonomists for standard genome sequencing and annotation.</title>
        <authorList>
            <consortium name="The Broad Institute Genomics Platform"/>
            <consortium name="The Broad Institute Genome Sequencing Center for Infectious Disease"/>
            <person name="Wu L."/>
            <person name="Ma J."/>
        </authorList>
    </citation>
    <scope>NUCLEOTIDE SEQUENCE [LARGE SCALE GENOMIC DNA]</scope>
    <source>
        <strain evidence="3">NBRC 110044</strain>
    </source>
</reference>
<evidence type="ECO:0000256" key="1">
    <source>
        <dbReference type="SAM" id="SignalP"/>
    </source>
</evidence>
<protein>
    <recommendedName>
        <fullName evidence="4">Tetratricopeptide repeat protein</fullName>
    </recommendedName>
</protein>
<dbReference type="EMBL" id="BSOG01000004">
    <property type="protein sequence ID" value="GLR14297.1"/>
    <property type="molecule type" value="Genomic_DNA"/>
</dbReference>
<name>A0ABQ5YH11_9NEIS</name>
<sequence>MKHGWMILALLLTACASGPTQPAMRKQAETASQVAARASGEGKWSVAAQLWQEAARRHLALDDGQGVAIAALGQAQALHRLGRQDEATRLLDGLLQEGVYPVAQQAEARYQLALLKADQGAWATAGRLLDAAERDAGQDAELRAAMANLRARAAWVAGDWLGARQHAAAALTMAGPASGERANALRLQGQAAMRLQDWPAATQALEAALQLDKQLARPGGIAADLRALAELAALRADPTAQALAARAARVCEAAGAEYCRP</sequence>